<dbReference type="OrthoDB" id="161534at2"/>
<evidence type="ECO:0008006" key="3">
    <source>
        <dbReference type="Google" id="ProtNLM"/>
    </source>
</evidence>
<dbReference type="Proteomes" id="UP000214588">
    <property type="component" value="Unassembled WGS sequence"/>
</dbReference>
<dbReference type="EMBL" id="NIQC01000015">
    <property type="protein sequence ID" value="OWZ83610.1"/>
    <property type="molecule type" value="Genomic_DNA"/>
</dbReference>
<sequence>MNFKSELIGVCGNCASGKTTLVDGLLAMGYQAVNIPQEHSVSKTLWKRKNPDFLVVLICTLKTAKKRRNISWGEERLRVQRKRLSDAIQNCNLYLPTDDLTIPDVLLKTVASITKSYEQKSMN</sequence>
<dbReference type="RefSeq" id="WP_089023731.1">
    <property type="nucleotide sequence ID" value="NZ_NIQC01000015.1"/>
</dbReference>
<evidence type="ECO:0000313" key="1">
    <source>
        <dbReference type="EMBL" id="OWZ83610.1"/>
    </source>
</evidence>
<protein>
    <recommendedName>
        <fullName evidence="3">NadR/Ttd14 AAA domain-containing protein</fullName>
    </recommendedName>
</protein>
<proteinExistence type="predicted"/>
<organism evidence="1 2">
    <name type="scientific">Natranaerobius trueperi</name>
    <dbReference type="NCBI Taxonomy" id="759412"/>
    <lineage>
        <taxon>Bacteria</taxon>
        <taxon>Bacillati</taxon>
        <taxon>Bacillota</taxon>
        <taxon>Clostridia</taxon>
        <taxon>Natranaerobiales</taxon>
        <taxon>Natranaerobiaceae</taxon>
        <taxon>Natranaerobius</taxon>
    </lineage>
</organism>
<evidence type="ECO:0000313" key="2">
    <source>
        <dbReference type="Proteomes" id="UP000214588"/>
    </source>
</evidence>
<gene>
    <name evidence="1" type="ORF">CDO51_07825</name>
</gene>
<reference evidence="1 2" key="1">
    <citation type="submission" date="2017-06" db="EMBL/GenBank/DDBJ databases">
        <title>Draft Genome Sequence of Natranaerobius trueperi halophilic, alkalithermophilic bacteria from soda lakes.</title>
        <authorList>
            <person name="Zhao B."/>
        </authorList>
    </citation>
    <scope>NUCLEOTIDE SEQUENCE [LARGE SCALE GENOMIC DNA]</scope>
    <source>
        <strain evidence="1 2">DSM 18760</strain>
    </source>
</reference>
<keyword evidence="2" id="KW-1185">Reference proteome</keyword>
<accession>A0A226BZR1</accession>
<name>A0A226BZR1_9FIRM</name>
<dbReference type="AlphaFoldDB" id="A0A226BZR1"/>
<comment type="caution">
    <text evidence="1">The sequence shown here is derived from an EMBL/GenBank/DDBJ whole genome shotgun (WGS) entry which is preliminary data.</text>
</comment>